<keyword evidence="2" id="KW-0540">Nuclease</keyword>
<dbReference type="SUPFAM" id="SSF49265">
    <property type="entry name" value="Fibronectin type III"/>
    <property type="match status" value="1"/>
</dbReference>
<feature type="signal peptide" evidence="5">
    <location>
        <begin position="1"/>
        <end position="18"/>
    </location>
</feature>
<organism evidence="8 9">
    <name type="scientific">Chryseobacterium piperi</name>
    <dbReference type="NCBI Taxonomy" id="558152"/>
    <lineage>
        <taxon>Bacteria</taxon>
        <taxon>Pseudomonadati</taxon>
        <taxon>Bacteroidota</taxon>
        <taxon>Flavobacteriia</taxon>
        <taxon>Flavobacteriales</taxon>
        <taxon>Weeksellaceae</taxon>
        <taxon>Chryseobacterium group</taxon>
        <taxon>Chryseobacterium</taxon>
    </lineage>
</organism>
<accession>A0A086BMA3</accession>
<protein>
    <recommendedName>
        <fullName evidence="10">Endonuclease I</fullName>
    </recommendedName>
</protein>
<dbReference type="STRING" id="558152.IQ37_02580"/>
<dbReference type="KEGG" id="cpip:CJF12_20010"/>
<dbReference type="InterPro" id="IPR013783">
    <property type="entry name" value="Ig-like_fold"/>
</dbReference>
<keyword evidence="9" id="KW-1185">Reference proteome</keyword>
<feature type="domain" description="LTD" evidence="7">
    <location>
        <begin position="366"/>
        <end position="510"/>
    </location>
</feature>
<feature type="domain" description="Fibronectin type-III" evidence="6">
    <location>
        <begin position="283"/>
        <end position="371"/>
    </location>
</feature>
<dbReference type="InterPro" id="IPR003961">
    <property type="entry name" value="FN3_dom"/>
</dbReference>
<dbReference type="InterPro" id="IPR001322">
    <property type="entry name" value="Lamin_tail_dom"/>
</dbReference>
<dbReference type="EMBL" id="JPRJ01000002">
    <property type="protein sequence ID" value="KFF30067.1"/>
    <property type="molecule type" value="Genomic_DNA"/>
</dbReference>
<evidence type="ECO:0008006" key="10">
    <source>
        <dbReference type="Google" id="ProtNLM"/>
    </source>
</evidence>
<dbReference type="PANTHER" id="PTHR33607">
    <property type="entry name" value="ENDONUCLEASE-1"/>
    <property type="match status" value="1"/>
</dbReference>
<evidence type="ECO:0000256" key="5">
    <source>
        <dbReference type="SAM" id="SignalP"/>
    </source>
</evidence>
<dbReference type="GO" id="GO:0016787">
    <property type="term" value="F:hydrolase activity"/>
    <property type="evidence" value="ECO:0007669"/>
    <property type="project" value="UniProtKB-KW"/>
</dbReference>
<dbReference type="InterPro" id="IPR007346">
    <property type="entry name" value="Endonuclease-I"/>
</dbReference>
<dbReference type="GO" id="GO:0004518">
    <property type="term" value="F:nuclease activity"/>
    <property type="evidence" value="ECO:0007669"/>
    <property type="project" value="UniProtKB-KW"/>
</dbReference>
<dbReference type="Gene3D" id="2.60.40.10">
    <property type="entry name" value="Immunoglobulins"/>
    <property type="match status" value="1"/>
</dbReference>
<dbReference type="SMART" id="SM00060">
    <property type="entry name" value="FN3"/>
    <property type="match status" value="1"/>
</dbReference>
<dbReference type="InterPro" id="IPR036116">
    <property type="entry name" value="FN3_sf"/>
</dbReference>
<evidence type="ECO:0000256" key="3">
    <source>
        <dbReference type="ARBA" id="ARBA00022729"/>
    </source>
</evidence>
<dbReference type="PROSITE" id="PS51841">
    <property type="entry name" value="LTD"/>
    <property type="match status" value="1"/>
</dbReference>
<dbReference type="Proteomes" id="UP000028709">
    <property type="component" value="Unassembled WGS sequence"/>
</dbReference>
<dbReference type="Pfam" id="PF00932">
    <property type="entry name" value="LTD"/>
    <property type="match status" value="1"/>
</dbReference>
<dbReference type="OrthoDB" id="5485925at2"/>
<keyword evidence="4" id="KW-0378">Hydrolase</keyword>
<dbReference type="PANTHER" id="PTHR33607:SF2">
    <property type="entry name" value="ENDONUCLEASE-1"/>
    <property type="match status" value="1"/>
</dbReference>
<evidence type="ECO:0000256" key="2">
    <source>
        <dbReference type="ARBA" id="ARBA00022722"/>
    </source>
</evidence>
<dbReference type="Pfam" id="PF00041">
    <property type="entry name" value="fn3"/>
    <property type="match status" value="1"/>
</dbReference>
<dbReference type="eggNOG" id="COG2356">
    <property type="taxonomic scope" value="Bacteria"/>
</dbReference>
<dbReference type="InterPro" id="IPR044925">
    <property type="entry name" value="His-Me_finger_sf"/>
</dbReference>
<dbReference type="NCBIfam" id="TIGR04183">
    <property type="entry name" value="Por_Secre_tail"/>
    <property type="match status" value="1"/>
</dbReference>
<dbReference type="InterPro" id="IPR026444">
    <property type="entry name" value="Secre_tail"/>
</dbReference>
<keyword evidence="3 5" id="KW-0732">Signal</keyword>
<sequence length="617" mass="69102">MKNYYTLFLLGFSTLVFCQAPTNYYDGTQGLTGYPLKTKLSEIISNGHQDKGYNAIWTAFSTTDRDDFYENDGSILDMYSESPSGSDIYTYQHSIDQCGSQGFKKEGDCYNREHILPQSFFNAANPMRNDIHFVTPVDGWVNTMHSNLPYGEVFDPIKTSMAGAKRGNNTFPGYDGTVFEPIDEFKGDIARMLLYFITRYESRLHTFNSSNTDSPFDGSNDRGYKEWYINELIRWSKQDPVNQREINRNNAAYTFQGNRNPFIDHPEWVETIWTTTLVEDITPPTQVLNIKTTHLSTTSANIEWDASTDNVGVIGYIVYLNGQEQGKTTVNNYYFMGLTEDTDYEVKVVAIDAMRNRSTDSNILAFKTLKKNTEPGNSLYFSEYMEGSGYNKALEIANKTGNVVNLGGYTVKVQFNGTGDWKADLPLSGSLNNNSVYVIGHSKIATPCTPARIDLSTSSTTMTFNGNDAIGLFQGDTLVDIIGTFNDSSNYAVDKTLRRNVNAGNIQYNNSEWDIFAKDSCDDLGLINNNNTLKTQDSKAPANAITLVENPVKGGEVKFKGTQLKEVKKATVYNSLGKIVLSISNPFTNSNSIILKNELPGVYFIILDNTTFKFSIR</sequence>
<comment type="similarity">
    <text evidence="1">Belongs to the EndA/NucM nuclease family.</text>
</comment>
<name>A0A086BMA3_9FLAO</name>
<evidence type="ECO:0000313" key="8">
    <source>
        <dbReference type="EMBL" id="KFF30067.1"/>
    </source>
</evidence>
<reference evidence="8 9" key="1">
    <citation type="submission" date="2014-07" db="EMBL/GenBank/DDBJ databases">
        <title>Genome of Chryseobacterium piperi CTM.</title>
        <authorList>
            <person name="Pipes S.E."/>
            <person name="Stropko S.J."/>
            <person name="Newman J.D."/>
        </authorList>
    </citation>
    <scope>NUCLEOTIDE SEQUENCE [LARGE SCALE GENOMIC DNA]</scope>
    <source>
        <strain evidence="8 9">CTM</strain>
    </source>
</reference>
<gene>
    <name evidence="8" type="ORF">IQ37_02580</name>
</gene>
<dbReference type="PROSITE" id="PS50853">
    <property type="entry name" value="FN3"/>
    <property type="match status" value="1"/>
</dbReference>
<dbReference type="SUPFAM" id="SSF54060">
    <property type="entry name" value="His-Me finger endonucleases"/>
    <property type="match status" value="1"/>
</dbReference>
<proteinExistence type="inferred from homology"/>
<evidence type="ECO:0000256" key="1">
    <source>
        <dbReference type="ARBA" id="ARBA00006429"/>
    </source>
</evidence>
<dbReference type="Pfam" id="PF04231">
    <property type="entry name" value="Endonuclease_1"/>
    <property type="match status" value="1"/>
</dbReference>
<feature type="chain" id="PRO_5001804594" description="Endonuclease I" evidence="5">
    <location>
        <begin position="19"/>
        <end position="617"/>
    </location>
</feature>
<evidence type="ECO:0000259" key="6">
    <source>
        <dbReference type="PROSITE" id="PS50853"/>
    </source>
</evidence>
<dbReference type="RefSeq" id="WP_034681364.1">
    <property type="nucleotide sequence ID" value="NZ_CP023049.2"/>
</dbReference>
<evidence type="ECO:0000313" key="9">
    <source>
        <dbReference type="Proteomes" id="UP000028709"/>
    </source>
</evidence>
<dbReference type="AlphaFoldDB" id="A0A086BMA3"/>
<dbReference type="CDD" id="cd00063">
    <property type="entry name" value="FN3"/>
    <property type="match status" value="1"/>
</dbReference>
<evidence type="ECO:0000259" key="7">
    <source>
        <dbReference type="PROSITE" id="PS51841"/>
    </source>
</evidence>
<evidence type="ECO:0000256" key="4">
    <source>
        <dbReference type="ARBA" id="ARBA00022801"/>
    </source>
</evidence>
<comment type="caution">
    <text evidence="8">The sequence shown here is derived from an EMBL/GenBank/DDBJ whole genome shotgun (WGS) entry which is preliminary data.</text>
</comment>